<dbReference type="FunFam" id="1.10.510.10:FF:000571">
    <property type="entry name" value="Maternal embryonic leucine zipper kinase"/>
    <property type="match status" value="1"/>
</dbReference>
<evidence type="ECO:0000256" key="1">
    <source>
        <dbReference type="ARBA" id="ARBA00012513"/>
    </source>
</evidence>
<evidence type="ECO:0000259" key="9">
    <source>
        <dbReference type="PROSITE" id="PS50011"/>
    </source>
</evidence>
<sequence>MKALKHPNIIRLLDVIEDEEIVCLVMDYASGGDLEERIMRQQRLSEEEARPIFLQLLAAVQYCHQNHIIHRDLKPDNVLLDEHGNVKLADFGLAVTFSEEGHLAEFCGTPEFSAPEMFLREEYVGPEVDVWSLGSPSHVSLPLEWRARRPTLSSPDPNTEWEVGQAWTDS</sequence>
<keyword evidence="2" id="KW-0723">Serine/threonine-protein kinase</keyword>
<evidence type="ECO:0000256" key="8">
    <source>
        <dbReference type="ARBA" id="ARBA00048679"/>
    </source>
</evidence>
<dbReference type="PROSITE" id="PS00108">
    <property type="entry name" value="PROTEIN_KINASE_ST"/>
    <property type="match status" value="1"/>
</dbReference>
<dbReference type="GO" id="GO:0035556">
    <property type="term" value="P:intracellular signal transduction"/>
    <property type="evidence" value="ECO:0007669"/>
    <property type="project" value="TreeGrafter"/>
</dbReference>
<evidence type="ECO:0000313" key="11">
    <source>
        <dbReference type="Proteomes" id="UP000694414"/>
    </source>
</evidence>
<keyword evidence="4" id="KW-0547">Nucleotide-binding</keyword>
<comment type="catalytic activity">
    <reaction evidence="7">
        <text>L-threonyl-[protein] + ATP = O-phospho-L-threonyl-[protein] + ADP + H(+)</text>
        <dbReference type="Rhea" id="RHEA:46608"/>
        <dbReference type="Rhea" id="RHEA-COMP:11060"/>
        <dbReference type="Rhea" id="RHEA-COMP:11605"/>
        <dbReference type="ChEBI" id="CHEBI:15378"/>
        <dbReference type="ChEBI" id="CHEBI:30013"/>
        <dbReference type="ChEBI" id="CHEBI:30616"/>
        <dbReference type="ChEBI" id="CHEBI:61977"/>
        <dbReference type="ChEBI" id="CHEBI:456216"/>
        <dbReference type="EC" id="2.7.11.1"/>
    </reaction>
</comment>
<evidence type="ECO:0000256" key="2">
    <source>
        <dbReference type="ARBA" id="ARBA00022527"/>
    </source>
</evidence>
<dbReference type="PANTHER" id="PTHR24346:SF30">
    <property type="entry name" value="MATERNAL EMBRYONIC LEUCINE ZIPPER KINASE"/>
    <property type="match status" value="1"/>
</dbReference>
<protein>
    <recommendedName>
        <fullName evidence="1">non-specific serine/threonine protein kinase</fullName>
        <ecNumber evidence="1">2.7.11.1</ecNumber>
    </recommendedName>
</protein>
<proteinExistence type="predicted"/>
<evidence type="ECO:0000256" key="3">
    <source>
        <dbReference type="ARBA" id="ARBA00022679"/>
    </source>
</evidence>
<dbReference type="InterPro" id="IPR008271">
    <property type="entry name" value="Ser/Thr_kinase_AS"/>
</dbReference>
<keyword evidence="11" id="KW-1185">Reference proteome</keyword>
<dbReference type="GO" id="GO:0005737">
    <property type="term" value="C:cytoplasm"/>
    <property type="evidence" value="ECO:0007669"/>
    <property type="project" value="TreeGrafter"/>
</dbReference>
<feature type="domain" description="Protein kinase" evidence="9">
    <location>
        <begin position="1"/>
        <end position="170"/>
    </location>
</feature>
<evidence type="ECO:0000256" key="5">
    <source>
        <dbReference type="ARBA" id="ARBA00022777"/>
    </source>
</evidence>
<dbReference type="GeneTree" id="ENSGT00940000160886"/>
<dbReference type="GO" id="GO:0004674">
    <property type="term" value="F:protein serine/threonine kinase activity"/>
    <property type="evidence" value="ECO:0007669"/>
    <property type="project" value="UniProtKB-KW"/>
</dbReference>
<dbReference type="AlphaFoldDB" id="A0A8C8YKT6"/>
<dbReference type="Pfam" id="PF00069">
    <property type="entry name" value="Pkinase"/>
    <property type="match status" value="1"/>
</dbReference>
<keyword evidence="6" id="KW-0067">ATP-binding</keyword>
<dbReference type="SUPFAM" id="SSF56112">
    <property type="entry name" value="Protein kinase-like (PK-like)"/>
    <property type="match status" value="1"/>
</dbReference>
<evidence type="ECO:0000256" key="7">
    <source>
        <dbReference type="ARBA" id="ARBA00047899"/>
    </source>
</evidence>
<reference evidence="10" key="1">
    <citation type="submission" date="2025-08" db="UniProtKB">
        <authorList>
            <consortium name="Ensembl"/>
        </authorList>
    </citation>
    <scope>IDENTIFICATION</scope>
</reference>
<keyword evidence="5" id="KW-0418">Kinase</keyword>
<evidence type="ECO:0000313" key="10">
    <source>
        <dbReference type="Ensembl" id="ENSPSMP00000003610.1"/>
    </source>
</evidence>
<dbReference type="GO" id="GO:0005524">
    <property type="term" value="F:ATP binding"/>
    <property type="evidence" value="ECO:0007669"/>
    <property type="project" value="UniProtKB-KW"/>
</dbReference>
<dbReference type="Proteomes" id="UP000694414">
    <property type="component" value="Unplaced"/>
</dbReference>
<dbReference type="SMART" id="SM00220">
    <property type="entry name" value="S_TKc"/>
    <property type="match status" value="1"/>
</dbReference>
<dbReference type="Gene3D" id="1.10.510.10">
    <property type="entry name" value="Transferase(Phosphotransferase) domain 1"/>
    <property type="match status" value="1"/>
</dbReference>
<organism evidence="10 11">
    <name type="scientific">Prolemur simus</name>
    <name type="common">Greater bamboo lemur</name>
    <name type="synonym">Hapalemur simus</name>
    <dbReference type="NCBI Taxonomy" id="1328070"/>
    <lineage>
        <taxon>Eukaryota</taxon>
        <taxon>Metazoa</taxon>
        <taxon>Chordata</taxon>
        <taxon>Craniata</taxon>
        <taxon>Vertebrata</taxon>
        <taxon>Euteleostomi</taxon>
        <taxon>Mammalia</taxon>
        <taxon>Eutheria</taxon>
        <taxon>Euarchontoglires</taxon>
        <taxon>Primates</taxon>
        <taxon>Strepsirrhini</taxon>
        <taxon>Lemuriformes</taxon>
        <taxon>Lemuridae</taxon>
        <taxon>Prolemur</taxon>
    </lineage>
</organism>
<comment type="catalytic activity">
    <reaction evidence="8">
        <text>L-seryl-[protein] + ATP = O-phospho-L-seryl-[protein] + ADP + H(+)</text>
        <dbReference type="Rhea" id="RHEA:17989"/>
        <dbReference type="Rhea" id="RHEA-COMP:9863"/>
        <dbReference type="Rhea" id="RHEA-COMP:11604"/>
        <dbReference type="ChEBI" id="CHEBI:15378"/>
        <dbReference type="ChEBI" id="CHEBI:29999"/>
        <dbReference type="ChEBI" id="CHEBI:30616"/>
        <dbReference type="ChEBI" id="CHEBI:83421"/>
        <dbReference type="ChEBI" id="CHEBI:456216"/>
        <dbReference type="EC" id="2.7.11.1"/>
    </reaction>
</comment>
<name>A0A8C8YKT6_PROSS</name>
<dbReference type="PROSITE" id="PS50011">
    <property type="entry name" value="PROTEIN_KINASE_DOM"/>
    <property type="match status" value="1"/>
</dbReference>
<dbReference type="PANTHER" id="PTHR24346">
    <property type="entry name" value="MAP/MICROTUBULE AFFINITY-REGULATING KINASE"/>
    <property type="match status" value="1"/>
</dbReference>
<dbReference type="Ensembl" id="ENSPSMT00000004398.1">
    <property type="protein sequence ID" value="ENSPSMP00000003610.1"/>
    <property type="gene ID" value="ENSPSMG00000002958.1"/>
</dbReference>
<evidence type="ECO:0000256" key="6">
    <source>
        <dbReference type="ARBA" id="ARBA00022840"/>
    </source>
</evidence>
<dbReference type="EC" id="2.7.11.1" evidence="1"/>
<accession>A0A8C8YKT6</accession>
<evidence type="ECO:0000256" key="4">
    <source>
        <dbReference type="ARBA" id="ARBA00022741"/>
    </source>
</evidence>
<dbReference type="InterPro" id="IPR011009">
    <property type="entry name" value="Kinase-like_dom_sf"/>
</dbReference>
<keyword evidence="3" id="KW-0808">Transferase</keyword>
<dbReference type="InterPro" id="IPR000719">
    <property type="entry name" value="Prot_kinase_dom"/>
</dbReference>
<reference evidence="10" key="2">
    <citation type="submission" date="2025-09" db="UniProtKB">
        <authorList>
            <consortium name="Ensembl"/>
        </authorList>
    </citation>
    <scope>IDENTIFICATION</scope>
</reference>